<evidence type="ECO:0000313" key="2">
    <source>
        <dbReference type="Proteomes" id="UP000887013"/>
    </source>
</evidence>
<organism evidence="1 2">
    <name type="scientific">Nephila pilipes</name>
    <name type="common">Giant wood spider</name>
    <name type="synonym">Nephila maculata</name>
    <dbReference type="NCBI Taxonomy" id="299642"/>
    <lineage>
        <taxon>Eukaryota</taxon>
        <taxon>Metazoa</taxon>
        <taxon>Ecdysozoa</taxon>
        <taxon>Arthropoda</taxon>
        <taxon>Chelicerata</taxon>
        <taxon>Arachnida</taxon>
        <taxon>Araneae</taxon>
        <taxon>Araneomorphae</taxon>
        <taxon>Entelegynae</taxon>
        <taxon>Araneoidea</taxon>
        <taxon>Nephilidae</taxon>
        <taxon>Nephila</taxon>
    </lineage>
</organism>
<gene>
    <name evidence="1" type="ORF">NPIL_263991</name>
</gene>
<comment type="caution">
    <text evidence="1">The sequence shown here is derived from an EMBL/GenBank/DDBJ whole genome shotgun (WGS) entry which is preliminary data.</text>
</comment>
<dbReference type="EMBL" id="BMAW01068425">
    <property type="protein sequence ID" value="GFT64306.1"/>
    <property type="molecule type" value="Genomic_DNA"/>
</dbReference>
<sequence>MKHSLLNSKFSLDFRPTEKKEEKSAYSVHLPTVWVCFVNNNKKRRKNPSIVDRLEVLFADRLLCYALKDDRTFGSHSESMAIQKLGLSST</sequence>
<reference evidence="1" key="1">
    <citation type="submission" date="2020-08" db="EMBL/GenBank/DDBJ databases">
        <title>Multicomponent nature underlies the extraordinary mechanical properties of spider dragline silk.</title>
        <authorList>
            <person name="Kono N."/>
            <person name="Nakamura H."/>
            <person name="Mori M."/>
            <person name="Yoshida Y."/>
            <person name="Ohtoshi R."/>
            <person name="Malay A.D."/>
            <person name="Moran D.A.P."/>
            <person name="Tomita M."/>
            <person name="Numata K."/>
            <person name="Arakawa K."/>
        </authorList>
    </citation>
    <scope>NUCLEOTIDE SEQUENCE</scope>
</reference>
<accession>A0A8X6TYR7</accession>
<protein>
    <submittedName>
        <fullName evidence="1">Uncharacterized protein</fullName>
    </submittedName>
</protein>
<proteinExistence type="predicted"/>
<dbReference type="Proteomes" id="UP000887013">
    <property type="component" value="Unassembled WGS sequence"/>
</dbReference>
<dbReference type="AlphaFoldDB" id="A0A8X6TYR7"/>
<evidence type="ECO:0000313" key="1">
    <source>
        <dbReference type="EMBL" id="GFT64306.1"/>
    </source>
</evidence>
<keyword evidence="2" id="KW-1185">Reference proteome</keyword>
<name>A0A8X6TYR7_NEPPI</name>